<evidence type="ECO:0000256" key="1">
    <source>
        <dbReference type="SAM" id="SignalP"/>
    </source>
</evidence>
<dbReference type="PANTHER" id="PTHR12429">
    <property type="entry name" value="NEURALIZED"/>
    <property type="match status" value="1"/>
</dbReference>
<dbReference type="GO" id="GO:0061630">
    <property type="term" value="F:ubiquitin protein ligase activity"/>
    <property type="evidence" value="ECO:0007669"/>
    <property type="project" value="TreeGrafter"/>
</dbReference>
<feature type="signal peptide" evidence="1">
    <location>
        <begin position="1"/>
        <end position="22"/>
    </location>
</feature>
<protein>
    <recommendedName>
        <fullName evidence="2">NHR domain-containing protein</fullName>
    </recommendedName>
</protein>
<evidence type="ECO:0000313" key="3">
    <source>
        <dbReference type="EMBL" id="KAG8236591.1"/>
    </source>
</evidence>
<dbReference type="OrthoDB" id="49113at2759"/>
<evidence type="ECO:0000313" key="4">
    <source>
        <dbReference type="Proteomes" id="UP000792457"/>
    </source>
</evidence>
<comment type="caution">
    <text evidence="3">The sequence shown here is derived from an EMBL/GenBank/DDBJ whole genome shotgun (WGS) entry which is preliminary data.</text>
</comment>
<dbReference type="SMART" id="SM00588">
    <property type="entry name" value="NEUZ"/>
    <property type="match status" value="1"/>
</dbReference>
<feature type="chain" id="PRO_5035470746" description="NHR domain-containing protein" evidence="1">
    <location>
        <begin position="23"/>
        <end position="266"/>
    </location>
</feature>
<dbReference type="Pfam" id="PF07177">
    <property type="entry name" value="Neuralized"/>
    <property type="match status" value="1"/>
</dbReference>
<keyword evidence="4" id="KW-1185">Reference proteome</keyword>
<feature type="domain" description="NHR" evidence="2">
    <location>
        <begin position="99"/>
        <end position="264"/>
    </location>
</feature>
<dbReference type="InterPro" id="IPR037962">
    <property type="entry name" value="Neuralized"/>
</dbReference>
<gene>
    <name evidence="3" type="ORF">J437_LFUL016943</name>
</gene>
<proteinExistence type="predicted"/>
<organism evidence="3 4">
    <name type="scientific">Ladona fulva</name>
    <name type="common">Scarce chaser dragonfly</name>
    <name type="synonym">Libellula fulva</name>
    <dbReference type="NCBI Taxonomy" id="123851"/>
    <lineage>
        <taxon>Eukaryota</taxon>
        <taxon>Metazoa</taxon>
        <taxon>Ecdysozoa</taxon>
        <taxon>Arthropoda</taxon>
        <taxon>Hexapoda</taxon>
        <taxon>Insecta</taxon>
        <taxon>Pterygota</taxon>
        <taxon>Palaeoptera</taxon>
        <taxon>Odonata</taxon>
        <taxon>Epiprocta</taxon>
        <taxon>Anisoptera</taxon>
        <taxon>Libelluloidea</taxon>
        <taxon>Libellulidae</taxon>
        <taxon>Ladona</taxon>
    </lineage>
</organism>
<dbReference type="InterPro" id="IPR006573">
    <property type="entry name" value="NHR_dom"/>
</dbReference>
<dbReference type="FunFam" id="2.60.120.920:FF:000001">
    <property type="entry name" value="neuralized-like protein 4 isoform X1"/>
    <property type="match status" value="1"/>
</dbReference>
<reference evidence="3" key="1">
    <citation type="submission" date="2013-04" db="EMBL/GenBank/DDBJ databases">
        <authorList>
            <person name="Qu J."/>
            <person name="Murali S.C."/>
            <person name="Bandaranaike D."/>
            <person name="Bellair M."/>
            <person name="Blankenburg K."/>
            <person name="Chao H."/>
            <person name="Dinh H."/>
            <person name="Doddapaneni H."/>
            <person name="Downs B."/>
            <person name="Dugan-Rocha S."/>
            <person name="Elkadiri S."/>
            <person name="Gnanaolivu R.D."/>
            <person name="Hernandez B."/>
            <person name="Javaid M."/>
            <person name="Jayaseelan J.C."/>
            <person name="Lee S."/>
            <person name="Li M."/>
            <person name="Ming W."/>
            <person name="Munidasa M."/>
            <person name="Muniz J."/>
            <person name="Nguyen L."/>
            <person name="Ongeri F."/>
            <person name="Osuji N."/>
            <person name="Pu L.-L."/>
            <person name="Puazo M."/>
            <person name="Qu C."/>
            <person name="Quiroz J."/>
            <person name="Raj R."/>
            <person name="Weissenberger G."/>
            <person name="Xin Y."/>
            <person name="Zou X."/>
            <person name="Han Y."/>
            <person name="Richards S."/>
            <person name="Worley K."/>
            <person name="Muzny D."/>
            <person name="Gibbs R."/>
        </authorList>
    </citation>
    <scope>NUCLEOTIDE SEQUENCE</scope>
    <source>
        <strain evidence="3">Sampled in the wild</strain>
    </source>
</reference>
<dbReference type="AlphaFoldDB" id="A0A8K0KMP2"/>
<name>A0A8K0KMP2_LADFU</name>
<keyword evidence="1" id="KW-0732">Signal</keyword>
<dbReference type="EMBL" id="KZ309047">
    <property type="protein sequence ID" value="KAG8236591.1"/>
    <property type="molecule type" value="Genomic_DNA"/>
</dbReference>
<dbReference type="Gene3D" id="2.60.120.920">
    <property type="match status" value="1"/>
</dbReference>
<dbReference type="Proteomes" id="UP000792457">
    <property type="component" value="Unassembled WGS sequence"/>
</dbReference>
<accession>A0A8K0KMP2</accession>
<sequence length="266" mass="30176">MSSTAVWNILLSILLICKGYHAAECEANSRKDRELNININSTRNSTGDWVSSFTARKDTNSDPSDMNMDITWKFSECEEKKTVLVRGLLRESPSRKAERLLFHPNCGTNVAIVNNGRTIVKLNDDEKYHGFAMTNRPLKDNELFEVRLDRKTTKWDYGMAIGVTTHDPNTLVVPIYVDDLKNGTWFFRRTCFHKDGNLINENYMEPLNKQKVGDRLGIKRTEFGTLHVYINGVDKGPAASRVPAVVYGVYEVRNEVVAATIVDPSK</sequence>
<evidence type="ECO:0000259" key="2">
    <source>
        <dbReference type="PROSITE" id="PS51065"/>
    </source>
</evidence>
<dbReference type="CDD" id="cd12887">
    <property type="entry name" value="SPRY_NHR_like"/>
    <property type="match status" value="1"/>
</dbReference>
<dbReference type="PANTHER" id="PTHR12429:SF14">
    <property type="entry name" value="NEURALIZED-LIKE PROTEIN 4"/>
    <property type="match status" value="1"/>
</dbReference>
<dbReference type="InterPro" id="IPR043136">
    <property type="entry name" value="B30.2/SPRY_sf"/>
</dbReference>
<dbReference type="PROSITE" id="PS51065">
    <property type="entry name" value="NHR"/>
    <property type="match status" value="1"/>
</dbReference>
<reference evidence="3" key="2">
    <citation type="submission" date="2017-10" db="EMBL/GenBank/DDBJ databases">
        <title>Ladona fulva Genome sequencing and assembly.</title>
        <authorList>
            <person name="Murali S."/>
            <person name="Richards S."/>
            <person name="Bandaranaike D."/>
            <person name="Bellair M."/>
            <person name="Blankenburg K."/>
            <person name="Chao H."/>
            <person name="Dinh H."/>
            <person name="Doddapaneni H."/>
            <person name="Dugan-Rocha S."/>
            <person name="Elkadiri S."/>
            <person name="Gnanaolivu R."/>
            <person name="Hernandez B."/>
            <person name="Skinner E."/>
            <person name="Javaid M."/>
            <person name="Lee S."/>
            <person name="Li M."/>
            <person name="Ming W."/>
            <person name="Munidasa M."/>
            <person name="Muniz J."/>
            <person name="Nguyen L."/>
            <person name="Hughes D."/>
            <person name="Osuji N."/>
            <person name="Pu L.-L."/>
            <person name="Puazo M."/>
            <person name="Qu C."/>
            <person name="Quiroz J."/>
            <person name="Raj R."/>
            <person name="Weissenberger G."/>
            <person name="Xin Y."/>
            <person name="Zou X."/>
            <person name="Han Y."/>
            <person name="Worley K."/>
            <person name="Muzny D."/>
            <person name="Gibbs R."/>
        </authorList>
    </citation>
    <scope>NUCLEOTIDE SEQUENCE</scope>
    <source>
        <strain evidence="3">Sampled in the wild</strain>
    </source>
</reference>